<dbReference type="Gene3D" id="3.40.30.10">
    <property type="entry name" value="Glutaredoxin"/>
    <property type="match status" value="3"/>
</dbReference>
<accession>A0A8K0EDR0</accession>
<feature type="signal peptide" evidence="2">
    <location>
        <begin position="1"/>
        <end position="31"/>
    </location>
</feature>
<protein>
    <submittedName>
        <fullName evidence="4">ERP44 protein</fullName>
    </submittedName>
</protein>
<feature type="domain" description="Thioredoxin" evidence="3">
    <location>
        <begin position="14"/>
        <end position="138"/>
    </location>
</feature>
<dbReference type="SUPFAM" id="SSF52833">
    <property type="entry name" value="Thioredoxin-like"/>
    <property type="match status" value="3"/>
</dbReference>
<dbReference type="InterPro" id="IPR041862">
    <property type="entry name" value="ERp44_PDI_b_2"/>
</dbReference>
<dbReference type="EMBL" id="OV696702">
    <property type="protein sequence ID" value="CAH1249144.1"/>
    <property type="molecule type" value="Genomic_DNA"/>
</dbReference>
<dbReference type="GO" id="GO:0005793">
    <property type="term" value="C:endoplasmic reticulum-Golgi intermediate compartment"/>
    <property type="evidence" value="ECO:0007669"/>
    <property type="project" value="TreeGrafter"/>
</dbReference>
<reference evidence="4" key="1">
    <citation type="submission" date="2022-01" db="EMBL/GenBank/DDBJ databases">
        <authorList>
            <person name="Braso-Vives M."/>
        </authorList>
    </citation>
    <scope>NUCLEOTIDE SEQUENCE</scope>
</reference>
<dbReference type="Pfam" id="PF00085">
    <property type="entry name" value="Thioredoxin"/>
    <property type="match status" value="1"/>
</dbReference>
<keyword evidence="5" id="KW-1185">Reference proteome</keyword>
<feature type="region of interest" description="Disordered" evidence="1">
    <location>
        <begin position="354"/>
        <end position="415"/>
    </location>
</feature>
<dbReference type="PANTHER" id="PTHR46295:SF1">
    <property type="entry name" value="ENDOPLASMIC RETICULUM RESIDENT PROTEIN 44"/>
    <property type="match status" value="1"/>
</dbReference>
<gene>
    <name evidence="4" type="primary">ERP44</name>
    <name evidence="4" type="ORF">BLAG_LOCUS10346</name>
</gene>
<dbReference type="PROSITE" id="PS51352">
    <property type="entry name" value="THIOREDOXIN_2"/>
    <property type="match status" value="1"/>
</dbReference>
<dbReference type="Pfam" id="PF13848">
    <property type="entry name" value="Thioredoxin_6"/>
    <property type="match status" value="1"/>
</dbReference>
<feature type="compositionally biased region" description="Low complexity" evidence="1">
    <location>
        <begin position="366"/>
        <end position="378"/>
    </location>
</feature>
<dbReference type="GO" id="GO:0003756">
    <property type="term" value="F:protein disulfide isomerase activity"/>
    <property type="evidence" value="ECO:0007669"/>
    <property type="project" value="TreeGrafter"/>
</dbReference>
<evidence type="ECO:0000256" key="1">
    <source>
        <dbReference type="SAM" id="MobiDB-lite"/>
    </source>
</evidence>
<evidence type="ECO:0000313" key="5">
    <source>
        <dbReference type="Proteomes" id="UP000838412"/>
    </source>
</evidence>
<dbReference type="InterPro" id="IPR041870">
    <property type="entry name" value="ERp44_PDI_b_1"/>
</dbReference>
<dbReference type="PANTHER" id="PTHR46295">
    <property type="entry name" value="ENDOPLASMIC RETICULUM RESIDENT PROTEIN 44"/>
    <property type="match status" value="1"/>
</dbReference>
<dbReference type="FunFam" id="3.40.30.10:FF:000051">
    <property type="entry name" value="endoplasmic reticulum resident protein 44"/>
    <property type="match status" value="1"/>
</dbReference>
<dbReference type="InterPro" id="IPR013766">
    <property type="entry name" value="Thioredoxin_domain"/>
</dbReference>
<dbReference type="CDD" id="cd03072">
    <property type="entry name" value="PDI_b'_ERp44"/>
    <property type="match status" value="1"/>
</dbReference>
<dbReference type="InterPro" id="IPR036249">
    <property type="entry name" value="Thioredoxin-like_sf"/>
</dbReference>
<keyword evidence="2" id="KW-0732">Signal</keyword>
<dbReference type="OrthoDB" id="294696at2759"/>
<dbReference type="InterPro" id="IPR052643">
    <property type="entry name" value="ERP44"/>
</dbReference>
<evidence type="ECO:0000256" key="2">
    <source>
        <dbReference type="SAM" id="SignalP"/>
    </source>
</evidence>
<dbReference type="Proteomes" id="UP000838412">
    <property type="component" value="Chromosome 17"/>
</dbReference>
<evidence type="ECO:0000259" key="3">
    <source>
        <dbReference type="PROSITE" id="PS51352"/>
    </source>
</evidence>
<dbReference type="AlphaFoldDB" id="A0A8K0EDR0"/>
<evidence type="ECO:0000313" key="4">
    <source>
        <dbReference type="EMBL" id="CAH1249144.1"/>
    </source>
</evidence>
<dbReference type="CDD" id="cd03070">
    <property type="entry name" value="PDI_b_ERp44"/>
    <property type="match status" value="1"/>
</dbReference>
<dbReference type="GO" id="GO:0006457">
    <property type="term" value="P:protein folding"/>
    <property type="evidence" value="ECO:0007669"/>
    <property type="project" value="TreeGrafter"/>
</dbReference>
<dbReference type="GO" id="GO:0005789">
    <property type="term" value="C:endoplasmic reticulum membrane"/>
    <property type="evidence" value="ECO:0007669"/>
    <property type="project" value="TreeGrafter"/>
</dbReference>
<feature type="chain" id="PRO_5035470189" evidence="2">
    <location>
        <begin position="32"/>
        <end position="415"/>
    </location>
</feature>
<proteinExistence type="predicted"/>
<name>A0A8K0EDR0_BRALA</name>
<organism evidence="4 5">
    <name type="scientific">Branchiostoma lanceolatum</name>
    <name type="common">Common lancelet</name>
    <name type="synonym">Amphioxus lanceolatum</name>
    <dbReference type="NCBI Taxonomy" id="7740"/>
    <lineage>
        <taxon>Eukaryota</taxon>
        <taxon>Metazoa</taxon>
        <taxon>Chordata</taxon>
        <taxon>Cephalochordata</taxon>
        <taxon>Leptocardii</taxon>
        <taxon>Amphioxiformes</taxon>
        <taxon>Branchiostomatidae</taxon>
        <taxon>Branchiostoma</taxon>
    </lineage>
</organism>
<sequence>MDVARRLMSFQFTFFLFYLATLFENPTDSSAVILQKNNIDGVLNHNEIVFVNFYADWCRFSKMLEPVFEEASNTVPAAMQNVVFGKVNCDSETEVAQKFGISKYPTLKLFRNGRVQKREYRGQRSVEAFKEYIEEQMKSNIKEVNDLKQLNDIDSKKRNVIGYFNSKESPEYKTFQQVASNLRDDCDFSVAVGEISKKERISGDNIIFRPPRTKDQDMVYLGSLVNKDLLTAWTTDKCVPLVREITFENGEELTEEGLPFLILFHNPDDAQVVQKFNQIVSRELLHEKGNINFLIADGTKFTHPLHHLGKSTKDLPVLAIDSFRHMYLFPDISQMNVPGKLKQFCADLHSGKLHREFHHGPDPTTSPQIAGQEQQQQQQGGGSAPQEKRPTTPPESQFIKLAPSKNRYTLLRDEL</sequence>